<proteinExistence type="predicted"/>
<sequence length="137" mass="14632">MSTTVTASFKLDSWDEEEWQASPEGMKFSKAELTKTYTGGVEGSSRGQFLFAFGQGGAGYVGHEQLEVVVEGRKGTFILQHQAVGLTSDEEGGADWHIVPGTGTGDLAGIQGTATMRKLDDGSHTFSLAYEILPELV</sequence>
<gene>
    <name evidence="1" type="ORF">BJP25_09260</name>
</gene>
<dbReference type="SUPFAM" id="SSF159238">
    <property type="entry name" value="SO1590-like"/>
    <property type="match status" value="1"/>
</dbReference>
<dbReference type="EMBL" id="MKQR01000006">
    <property type="protein sequence ID" value="OLR94811.1"/>
    <property type="molecule type" value="Genomic_DNA"/>
</dbReference>
<dbReference type="OrthoDB" id="69764at2"/>
<evidence type="ECO:0000313" key="2">
    <source>
        <dbReference type="Proteomes" id="UP000186040"/>
    </source>
</evidence>
<comment type="caution">
    <text evidence="1">The sequence shown here is derived from an EMBL/GenBank/DDBJ whole genome shotgun (WGS) entry which is preliminary data.</text>
</comment>
<dbReference type="Proteomes" id="UP000186040">
    <property type="component" value="Unassembled WGS sequence"/>
</dbReference>
<accession>A0A1Q9LS35</accession>
<dbReference type="AlphaFoldDB" id="A0A1Q9LS35"/>
<name>A0A1Q9LS35_9PSEU</name>
<evidence type="ECO:0000313" key="1">
    <source>
        <dbReference type="EMBL" id="OLR94811.1"/>
    </source>
</evidence>
<dbReference type="InterPro" id="IPR021607">
    <property type="entry name" value="DUF3224"/>
</dbReference>
<organism evidence="1 2">
    <name type="scientific">Actinokineospora bangkokensis</name>
    <dbReference type="NCBI Taxonomy" id="1193682"/>
    <lineage>
        <taxon>Bacteria</taxon>
        <taxon>Bacillati</taxon>
        <taxon>Actinomycetota</taxon>
        <taxon>Actinomycetes</taxon>
        <taxon>Pseudonocardiales</taxon>
        <taxon>Pseudonocardiaceae</taxon>
        <taxon>Actinokineospora</taxon>
    </lineage>
</organism>
<protein>
    <recommendedName>
        <fullName evidence="3">DUF3224 domain-containing protein</fullName>
    </recommendedName>
</protein>
<keyword evidence="2" id="KW-1185">Reference proteome</keyword>
<dbReference type="InterPro" id="IPR023159">
    <property type="entry name" value="SO1590-like_sf"/>
</dbReference>
<dbReference type="Gene3D" id="2.40.350.10">
    <property type="entry name" value="SO1590-like"/>
    <property type="match status" value="1"/>
</dbReference>
<reference evidence="1 2" key="1">
    <citation type="submission" date="2016-10" db="EMBL/GenBank/DDBJ databases">
        <title>The Draft Genome Sequence of Actinokineospora bangkokensis 44EHWT reveals the biosynthetic pathway of antifungal compounds Thailandins with unusual extender unit butylmalonyl-CoA.</title>
        <authorList>
            <person name="Greule A."/>
            <person name="Intra B."/>
            <person name="Flemming S."/>
            <person name="Rommel M.G."/>
            <person name="Panbangred W."/>
            <person name="Bechthold A."/>
        </authorList>
    </citation>
    <scope>NUCLEOTIDE SEQUENCE [LARGE SCALE GENOMIC DNA]</scope>
    <source>
        <strain evidence="1 2">44EHW</strain>
    </source>
</reference>
<dbReference type="STRING" id="1193682.BJP25_09260"/>
<dbReference type="RefSeq" id="WP_075973378.1">
    <property type="nucleotide sequence ID" value="NZ_MKQR01000006.1"/>
</dbReference>
<evidence type="ECO:0008006" key="3">
    <source>
        <dbReference type="Google" id="ProtNLM"/>
    </source>
</evidence>
<dbReference type="Pfam" id="PF11528">
    <property type="entry name" value="DUF3224"/>
    <property type="match status" value="1"/>
</dbReference>